<dbReference type="Proteomes" id="UP000182149">
    <property type="component" value="Unassembled WGS sequence"/>
</dbReference>
<dbReference type="GO" id="GO:0003676">
    <property type="term" value="F:nucleic acid binding"/>
    <property type="evidence" value="ECO:0007669"/>
    <property type="project" value="InterPro"/>
</dbReference>
<feature type="domain" description="Helicase C-terminal" evidence="6">
    <location>
        <begin position="296"/>
        <end position="488"/>
    </location>
</feature>
<evidence type="ECO:0000256" key="1">
    <source>
        <dbReference type="ARBA" id="ARBA00022741"/>
    </source>
</evidence>
<dbReference type="SMART" id="SM00487">
    <property type="entry name" value="DEXDc"/>
    <property type="match status" value="1"/>
</dbReference>
<proteinExistence type="predicted"/>
<dbReference type="PANTHER" id="PTHR12131:SF1">
    <property type="entry name" value="ATP-DEPENDENT RNA HELICASE SUPV3L1, MITOCHONDRIAL-RELATED"/>
    <property type="match status" value="1"/>
</dbReference>
<evidence type="ECO:0000256" key="4">
    <source>
        <dbReference type="ARBA" id="ARBA00022840"/>
    </source>
</evidence>
<organism evidence="7 8">
    <name type="scientific">Enterococcus aquimarinus</name>
    <dbReference type="NCBI Taxonomy" id="328396"/>
    <lineage>
        <taxon>Bacteria</taxon>
        <taxon>Bacillati</taxon>
        <taxon>Bacillota</taxon>
        <taxon>Bacilli</taxon>
        <taxon>Lactobacillales</taxon>
        <taxon>Enterococcaceae</taxon>
        <taxon>Enterococcus</taxon>
    </lineage>
</organism>
<dbReference type="GO" id="GO:0004386">
    <property type="term" value="F:helicase activity"/>
    <property type="evidence" value="ECO:0007669"/>
    <property type="project" value="UniProtKB-KW"/>
</dbReference>
<feature type="domain" description="Helicase ATP-binding" evidence="5">
    <location>
        <begin position="107"/>
        <end position="231"/>
    </location>
</feature>
<dbReference type="InterPro" id="IPR001650">
    <property type="entry name" value="Helicase_C-like"/>
</dbReference>
<evidence type="ECO:0000313" key="8">
    <source>
        <dbReference type="Proteomes" id="UP000182149"/>
    </source>
</evidence>
<evidence type="ECO:0000259" key="6">
    <source>
        <dbReference type="PROSITE" id="PS51194"/>
    </source>
</evidence>
<name>A0A1L8QP92_9ENTE</name>
<dbReference type="PROSITE" id="PS51194">
    <property type="entry name" value="HELICASE_CTER"/>
    <property type="match status" value="1"/>
</dbReference>
<dbReference type="PANTHER" id="PTHR12131">
    <property type="entry name" value="ATP-DEPENDENT RNA AND DNA HELICASE"/>
    <property type="match status" value="1"/>
</dbReference>
<dbReference type="SUPFAM" id="SSF52540">
    <property type="entry name" value="P-loop containing nucleoside triphosphate hydrolases"/>
    <property type="match status" value="1"/>
</dbReference>
<dbReference type="InterPro" id="IPR027417">
    <property type="entry name" value="P-loop_NTPase"/>
</dbReference>
<keyword evidence="4" id="KW-0067">ATP-binding</keyword>
<reference evidence="7 8" key="1">
    <citation type="submission" date="2014-12" db="EMBL/GenBank/DDBJ databases">
        <title>Draft genome sequences of 29 type strains of Enterococci.</title>
        <authorList>
            <person name="Zhong Z."/>
            <person name="Sun Z."/>
            <person name="Liu W."/>
            <person name="Zhang W."/>
            <person name="Zhang H."/>
        </authorList>
    </citation>
    <scope>NUCLEOTIDE SEQUENCE [LARGE SCALE GENOMIC DNA]</scope>
    <source>
        <strain evidence="7 8">DSM 17690</strain>
    </source>
</reference>
<evidence type="ECO:0000313" key="7">
    <source>
        <dbReference type="EMBL" id="OJG09332.1"/>
    </source>
</evidence>
<gene>
    <name evidence="7" type="ORF">RU93_GL000818</name>
</gene>
<keyword evidence="1" id="KW-0547">Nucleotide-binding</keyword>
<dbReference type="InterPro" id="IPR050699">
    <property type="entry name" value="RNA-DNA_Helicase"/>
</dbReference>
<dbReference type="InterPro" id="IPR014001">
    <property type="entry name" value="Helicase_ATP-bd"/>
</dbReference>
<keyword evidence="8" id="KW-1185">Reference proteome</keyword>
<dbReference type="SMART" id="SM00490">
    <property type="entry name" value="HELICc"/>
    <property type="match status" value="1"/>
</dbReference>
<dbReference type="STRING" id="328396.RU93_GL000818"/>
<accession>A0A1L8QP92</accession>
<dbReference type="AlphaFoldDB" id="A0A1L8QP92"/>
<sequence>MEPKNIYGYDVTDFNSSFLLLKEFGRIRETDELKANEIVIEVLDAWEVVSESTKEIWLDAIDSVGFYPYLYREDTEKLDTSTMIRMNYHSSDYLTNIMLHREQKALSELLLTGKNLVVSAPTSFGKSLLIEEIIASVRYKNIVIIQPTLALLNETRKKLQKYAVVYNIIIKTTQKVSPDENNLFLLTAERVMEYYKLPKIDFVVLDEFYKISAKRDDERADVLNNAINLLLNTHKSSFYFLGPNISGISDGFAEEYNAIFYKTDYSLVKNESIDLYEQHEIGLTKSGKTKYKNELLFRTLIENINQQNIVYCSSPDRATKLAYEFYEYGIQSGVKFNNTDLPVIEWINENISRKWFFTKLINAGIGVHNGILPKHVNNSVIDYFNSGEISILFCTSTIIEGVNTTAKNVLWFDSTKGSQHQIDYFDFSNIKGRAGRLMQHYKGNFYMFNKQPPKNEVMIDIPFYDQENMNDEILINIPTDKVKQKHVERYLELQNIPEAYYETVRKNGVSIKNQLEIISLFEKLLIKNPENKCLIWNGYPTYDQLKVVINLGWEYFIKEGETTKPMNPNWLTYLTFNSNKPLNKLINERYQKLLEDKSKNTKKTDEDFLNEAILMIYKVQRHWIQYKVPKWLDTINSLQIAVTQKLNIASGDYSFYSSMLENDFIKNEYSILVEMGVPSTAIEKIQNNIPKNIGEDDVIRFIRDNSLYANDNLLEYEKQKLLELLN</sequence>
<keyword evidence="2" id="KW-0378">Hydrolase</keyword>
<dbReference type="RefSeq" id="WP_071875519.1">
    <property type="nucleotide sequence ID" value="NZ_JBHSHF010000004.1"/>
</dbReference>
<dbReference type="GO" id="GO:0016787">
    <property type="term" value="F:hydrolase activity"/>
    <property type="evidence" value="ECO:0007669"/>
    <property type="project" value="UniProtKB-KW"/>
</dbReference>
<dbReference type="InterPro" id="IPR011545">
    <property type="entry name" value="DEAD/DEAH_box_helicase_dom"/>
</dbReference>
<dbReference type="Pfam" id="PF00270">
    <property type="entry name" value="DEAD"/>
    <property type="match status" value="1"/>
</dbReference>
<dbReference type="Pfam" id="PF00271">
    <property type="entry name" value="Helicase_C"/>
    <property type="match status" value="1"/>
</dbReference>
<dbReference type="PROSITE" id="PS51192">
    <property type="entry name" value="HELICASE_ATP_BIND_1"/>
    <property type="match status" value="1"/>
</dbReference>
<evidence type="ECO:0000256" key="2">
    <source>
        <dbReference type="ARBA" id="ARBA00022801"/>
    </source>
</evidence>
<dbReference type="GO" id="GO:0005524">
    <property type="term" value="F:ATP binding"/>
    <property type="evidence" value="ECO:0007669"/>
    <property type="project" value="UniProtKB-KW"/>
</dbReference>
<comment type="caution">
    <text evidence="7">The sequence shown here is derived from an EMBL/GenBank/DDBJ whole genome shotgun (WGS) entry which is preliminary data.</text>
</comment>
<protein>
    <submittedName>
        <fullName evidence="7">Helicase</fullName>
    </submittedName>
</protein>
<dbReference type="Gene3D" id="3.40.50.300">
    <property type="entry name" value="P-loop containing nucleotide triphosphate hydrolases"/>
    <property type="match status" value="2"/>
</dbReference>
<keyword evidence="3 7" id="KW-0347">Helicase</keyword>
<dbReference type="OrthoDB" id="9815222at2"/>
<dbReference type="EMBL" id="JXKD01000017">
    <property type="protein sequence ID" value="OJG09332.1"/>
    <property type="molecule type" value="Genomic_DNA"/>
</dbReference>
<evidence type="ECO:0000256" key="3">
    <source>
        <dbReference type="ARBA" id="ARBA00022806"/>
    </source>
</evidence>
<evidence type="ECO:0000259" key="5">
    <source>
        <dbReference type="PROSITE" id="PS51192"/>
    </source>
</evidence>